<organism evidence="13 14">
    <name type="scientific">Lithocarpus litseifolius</name>
    <dbReference type="NCBI Taxonomy" id="425828"/>
    <lineage>
        <taxon>Eukaryota</taxon>
        <taxon>Viridiplantae</taxon>
        <taxon>Streptophyta</taxon>
        <taxon>Embryophyta</taxon>
        <taxon>Tracheophyta</taxon>
        <taxon>Spermatophyta</taxon>
        <taxon>Magnoliopsida</taxon>
        <taxon>eudicotyledons</taxon>
        <taxon>Gunneridae</taxon>
        <taxon>Pentapetalae</taxon>
        <taxon>rosids</taxon>
        <taxon>fabids</taxon>
        <taxon>Fagales</taxon>
        <taxon>Fagaceae</taxon>
        <taxon>Lithocarpus</taxon>
    </lineage>
</organism>
<evidence type="ECO:0000313" key="14">
    <source>
        <dbReference type="Proteomes" id="UP001459277"/>
    </source>
</evidence>
<dbReference type="FunFam" id="3.30.430.20:FF:000015">
    <property type="entry name" value="Cysteine-rich receptor-like protein kinase 3"/>
    <property type="match status" value="1"/>
</dbReference>
<accession>A0AAW2D1U8</accession>
<comment type="caution">
    <text evidence="13">The sequence shown here is derived from an EMBL/GenBank/DDBJ whole genome shotgun (WGS) entry which is preliminary data.</text>
</comment>
<dbReference type="PROSITE" id="PS51473">
    <property type="entry name" value="GNK2"/>
    <property type="match status" value="2"/>
</dbReference>
<name>A0AAW2D1U8_9ROSI</name>
<dbReference type="GO" id="GO:0004713">
    <property type="term" value="F:protein tyrosine kinase activity"/>
    <property type="evidence" value="ECO:0007669"/>
    <property type="project" value="InterPro"/>
</dbReference>
<dbReference type="InterPro" id="IPR017441">
    <property type="entry name" value="Protein_kinase_ATP_BS"/>
</dbReference>
<evidence type="ECO:0000256" key="8">
    <source>
        <dbReference type="ARBA" id="ARBA00023170"/>
    </source>
</evidence>
<dbReference type="PROSITE" id="PS50011">
    <property type="entry name" value="PROTEIN_KINASE_DOM"/>
    <property type="match status" value="1"/>
</dbReference>
<dbReference type="InterPro" id="IPR011009">
    <property type="entry name" value="Kinase-like_dom_sf"/>
</dbReference>
<keyword evidence="1" id="KW-0723">Serine/threonine-protein kinase</keyword>
<feature type="domain" description="Protein kinase" evidence="11">
    <location>
        <begin position="297"/>
        <end position="479"/>
    </location>
</feature>
<evidence type="ECO:0000256" key="1">
    <source>
        <dbReference type="ARBA" id="ARBA00022527"/>
    </source>
</evidence>
<sequence length="479" mass="54077">MKVTTDLKLQPRLGFLAFGSQLMMVNTNDHVETISTTQTTTVIFMKLLESVRGYYNYDHVYVIHGSNLDVKDLSLLDCELCYAEESTAIPQCYPYNSGRIYLGGCFMRYENYSFFKEYTRPTDRAVFGNTTRKNPTFKESVKEALNRAIVAAPHQKGHATDQEAVLGAVNESVYVPADCWMTLNASSCRACLENASASILECLPQSEGQALKNGCFMRYSDKDFLNKELGTRSSRVILVSFLAVVVVGIAVGLHIWIWRHRKLQRHRRVKKSFFGKKVAVIDSFCKYSTLEKAKGAFDNANKLGQGGFGTIYKGILPDGREVAVKRLLFNKRQRALDFYNEINIISSAEHKNLVRLLGCGCSGPESLLVYELLPNKRTVEQLYDPNLMLHNQHNNNVKNKISREVHIGLLCTQEIQSLRPTMSKALQMLTKEEQLPAPTNPTFIDERTILNKCEDTFYSQKVGISTSIATISNSSFHPR</sequence>
<feature type="binding site" evidence="9">
    <location>
        <position position="325"/>
    </location>
    <ligand>
        <name>ATP</name>
        <dbReference type="ChEBI" id="CHEBI:30616"/>
    </ligand>
</feature>
<dbReference type="GO" id="GO:0004674">
    <property type="term" value="F:protein serine/threonine kinase activity"/>
    <property type="evidence" value="ECO:0007669"/>
    <property type="project" value="UniProtKB-KW"/>
</dbReference>
<dbReference type="Proteomes" id="UP001459277">
    <property type="component" value="Unassembled WGS sequence"/>
</dbReference>
<keyword evidence="8" id="KW-0675">Receptor</keyword>
<dbReference type="InterPro" id="IPR038408">
    <property type="entry name" value="GNK2_sf"/>
</dbReference>
<dbReference type="SMART" id="SM00219">
    <property type="entry name" value="TyrKc"/>
    <property type="match status" value="1"/>
</dbReference>
<dbReference type="FunFam" id="3.30.200.20:FF:001208">
    <property type="entry name" value="Putative DUF26-domain receptor-like protein kinase family protein"/>
    <property type="match status" value="1"/>
</dbReference>
<gene>
    <name evidence="13" type="ORF">SO802_011835</name>
</gene>
<evidence type="ECO:0000256" key="5">
    <source>
        <dbReference type="ARBA" id="ARBA00022741"/>
    </source>
</evidence>
<evidence type="ECO:0000256" key="2">
    <source>
        <dbReference type="ARBA" id="ARBA00022679"/>
    </source>
</evidence>
<feature type="domain" description="Gnk2-homologous" evidence="12">
    <location>
        <begin position="4"/>
        <end position="114"/>
    </location>
</feature>
<dbReference type="InterPro" id="IPR002902">
    <property type="entry name" value="GNK2"/>
</dbReference>
<evidence type="ECO:0000256" key="6">
    <source>
        <dbReference type="ARBA" id="ARBA00022777"/>
    </source>
</evidence>
<keyword evidence="10" id="KW-1133">Transmembrane helix</keyword>
<dbReference type="GO" id="GO:0005524">
    <property type="term" value="F:ATP binding"/>
    <property type="evidence" value="ECO:0007669"/>
    <property type="project" value="UniProtKB-UniRule"/>
</dbReference>
<keyword evidence="4" id="KW-0677">Repeat</keyword>
<evidence type="ECO:0000259" key="12">
    <source>
        <dbReference type="PROSITE" id="PS51473"/>
    </source>
</evidence>
<dbReference type="Gene3D" id="3.30.430.20">
    <property type="entry name" value="Gnk2 domain, C-X8-C-X2-C motif"/>
    <property type="match status" value="2"/>
</dbReference>
<evidence type="ECO:0000256" key="10">
    <source>
        <dbReference type="SAM" id="Phobius"/>
    </source>
</evidence>
<keyword evidence="6" id="KW-0418">Kinase</keyword>
<dbReference type="AlphaFoldDB" id="A0AAW2D1U8"/>
<keyword evidence="2" id="KW-0808">Transferase</keyword>
<keyword evidence="3" id="KW-0732">Signal</keyword>
<proteinExistence type="predicted"/>
<feature type="domain" description="Gnk2-homologous" evidence="12">
    <location>
        <begin position="119"/>
        <end position="224"/>
    </location>
</feature>
<evidence type="ECO:0000256" key="4">
    <source>
        <dbReference type="ARBA" id="ARBA00022737"/>
    </source>
</evidence>
<dbReference type="Gene3D" id="3.30.200.20">
    <property type="entry name" value="Phosphorylase Kinase, domain 1"/>
    <property type="match status" value="1"/>
</dbReference>
<evidence type="ECO:0000256" key="7">
    <source>
        <dbReference type="ARBA" id="ARBA00022840"/>
    </source>
</evidence>
<evidence type="ECO:0000313" key="13">
    <source>
        <dbReference type="EMBL" id="KAL0004274.1"/>
    </source>
</evidence>
<protein>
    <recommendedName>
        <fullName evidence="15">Cysteine-rich receptor-like protein kinase 2</fullName>
    </recommendedName>
</protein>
<keyword evidence="14" id="KW-1185">Reference proteome</keyword>
<dbReference type="Pfam" id="PF07714">
    <property type="entry name" value="PK_Tyr_Ser-Thr"/>
    <property type="match status" value="1"/>
</dbReference>
<dbReference type="InterPro" id="IPR001245">
    <property type="entry name" value="Ser-Thr/Tyr_kinase_cat_dom"/>
</dbReference>
<keyword evidence="10" id="KW-0472">Membrane</keyword>
<dbReference type="EMBL" id="JAZDWU010000004">
    <property type="protein sequence ID" value="KAL0004274.1"/>
    <property type="molecule type" value="Genomic_DNA"/>
</dbReference>
<dbReference type="SUPFAM" id="SSF56112">
    <property type="entry name" value="Protein kinase-like (PK-like)"/>
    <property type="match status" value="1"/>
</dbReference>
<dbReference type="CDD" id="cd23509">
    <property type="entry name" value="Gnk2-like"/>
    <property type="match status" value="2"/>
</dbReference>
<dbReference type="Pfam" id="PF01657">
    <property type="entry name" value="Stress-antifung"/>
    <property type="match status" value="1"/>
</dbReference>
<evidence type="ECO:0000256" key="9">
    <source>
        <dbReference type="PROSITE-ProRule" id="PRU10141"/>
    </source>
</evidence>
<feature type="transmembrane region" description="Helical" evidence="10">
    <location>
        <begin position="236"/>
        <end position="258"/>
    </location>
</feature>
<evidence type="ECO:0000259" key="11">
    <source>
        <dbReference type="PROSITE" id="PS50011"/>
    </source>
</evidence>
<reference evidence="13 14" key="1">
    <citation type="submission" date="2024-01" db="EMBL/GenBank/DDBJ databases">
        <title>A telomere-to-telomere, gap-free genome of sweet tea (Lithocarpus litseifolius).</title>
        <authorList>
            <person name="Zhou J."/>
        </authorList>
    </citation>
    <scope>NUCLEOTIDE SEQUENCE [LARGE SCALE GENOMIC DNA]</scope>
    <source>
        <strain evidence="13">Zhou-2022a</strain>
        <tissue evidence="13">Leaf</tissue>
    </source>
</reference>
<dbReference type="PROSITE" id="PS00107">
    <property type="entry name" value="PROTEIN_KINASE_ATP"/>
    <property type="match status" value="1"/>
</dbReference>
<dbReference type="InterPro" id="IPR000719">
    <property type="entry name" value="Prot_kinase_dom"/>
</dbReference>
<keyword evidence="10" id="KW-0812">Transmembrane</keyword>
<keyword evidence="7 9" id="KW-0067">ATP-binding</keyword>
<evidence type="ECO:0000256" key="3">
    <source>
        <dbReference type="ARBA" id="ARBA00022729"/>
    </source>
</evidence>
<dbReference type="InterPro" id="IPR052059">
    <property type="entry name" value="CR_Ser/Thr_kinase"/>
</dbReference>
<evidence type="ECO:0008006" key="15">
    <source>
        <dbReference type="Google" id="ProtNLM"/>
    </source>
</evidence>
<dbReference type="PANTHER" id="PTHR47973">
    <property type="entry name" value="CYSTEINE-RICH RECEPTOR-LIKE PROTEIN KINASE 3"/>
    <property type="match status" value="1"/>
</dbReference>
<dbReference type="InterPro" id="IPR020635">
    <property type="entry name" value="Tyr_kinase_cat_dom"/>
</dbReference>
<keyword evidence="5 9" id="KW-0547">Nucleotide-binding</keyword>